<dbReference type="PRINTS" id="PR00723">
    <property type="entry name" value="SUBTILISIN"/>
</dbReference>
<dbReference type="InterPro" id="IPR036852">
    <property type="entry name" value="Peptidase_S8/S53_dom_sf"/>
</dbReference>
<dbReference type="InterPro" id="IPR050131">
    <property type="entry name" value="Peptidase_S8_subtilisin-like"/>
</dbReference>
<feature type="domain" description="Peptidase S8/S53" evidence="9">
    <location>
        <begin position="51"/>
        <end position="312"/>
    </location>
</feature>
<evidence type="ECO:0000313" key="11">
    <source>
        <dbReference type="Proteomes" id="UP000053127"/>
    </source>
</evidence>
<dbReference type="PANTHER" id="PTHR43806">
    <property type="entry name" value="PEPTIDASE S8"/>
    <property type="match status" value="1"/>
</dbReference>
<dbReference type="PROSITE" id="PS51892">
    <property type="entry name" value="SUBTILASE"/>
    <property type="match status" value="1"/>
</dbReference>
<comment type="caution">
    <text evidence="10">The sequence shown here is derived from an EMBL/GenBank/DDBJ whole genome shotgun (WGS) entry which is preliminary data.</text>
</comment>
<keyword evidence="7" id="KW-0812">Transmembrane</keyword>
<dbReference type="RefSeq" id="WP_067119431.1">
    <property type="nucleotide sequence ID" value="NZ_JBFACD010000008.1"/>
</dbReference>
<comment type="caution">
    <text evidence="5">Lacks conserved residue(s) required for the propagation of feature annotation.</text>
</comment>
<keyword evidence="3" id="KW-0378">Hydrolase</keyword>
<evidence type="ECO:0000256" key="4">
    <source>
        <dbReference type="ARBA" id="ARBA00022825"/>
    </source>
</evidence>
<dbReference type="STRING" id="67386.AQI95_07650"/>
<evidence type="ECO:0000256" key="1">
    <source>
        <dbReference type="ARBA" id="ARBA00011073"/>
    </source>
</evidence>
<gene>
    <name evidence="10" type="ORF">AQI95_07650</name>
</gene>
<comment type="similarity">
    <text evidence="1 5">Belongs to the peptidase S8 family.</text>
</comment>
<feature type="compositionally biased region" description="Low complexity" evidence="6">
    <location>
        <begin position="342"/>
        <end position="364"/>
    </location>
</feature>
<proteinExistence type="inferred from homology"/>
<evidence type="ECO:0000256" key="7">
    <source>
        <dbReference type="SAM" id="Phobius"/>
    </source>
</evidence>
<keyword evidence="2 10" id="KW-0645">Protease</keyword>
<feature type="region of interest" description="Disordered" evidence="6">
    <location>
        <begin position="325"/>
        <end position="384"/>
    </location>
</feature>
<dbReference type="Gene3D" id="3.40.50.200">
    <property type="entry name" value="Peptidase S8/S53 domain"/>
    <property type="match status" value="1"/>
</dbReference>
<evidence type="ECO:0000256" key="5">
    <source>
        <dbReference type="PROSITE-ProRule" id="PRU01240"/>
    </source>
</evidence>
<evidence type="ECO:0000259" key="9">
    <source>
        <dbReference type="Pfam" id="PF00082"/>
    </source>
</evidence>
<evidence type="ECO:0000313" key="10">
    <source>
        <dbReference type="EMBL" id="KUN08862.1"/>
    </source>
</evidence>
<dbReference type="InterPro" id="IPR000209">
    <property type="entry name" value="Peptidase_S8/S53_dom"/>
</dbReference>
<feature type="chain" id="PRO_5007153971" evidence="8">
    <location>
        <begin position="28"/>
        <end position="412"/>
    </location>
</feature>
<dbReference type="OrthoDB" id="9798386at2"/>
<evidence type="ECO:0000256" key="8">
    <source>
        <dbReference type="SAM" id="SignalP"/>
    </source>
</evidence>
<keyword evidence="4" id="KW-0720">Serine protease</keyword>
<dbReference type="SUPFAM" id="SSF52743">
    <property type="entry name" value="Subtilisin-like"/>
    <property type="match status" value="1"/>
</dbReference>
<feature type="signal peptide" evidence="8">
    <location>
        <begin position="1"/>
        <end position="27"/>
    </location>
</feature>
<reference evidence="10 11" key="1">
    <citation type="submission" date="2015-10" db="EMBL/GenBank/DDBJ databases">
        <title>Draft genome sequence of Streptomyces yokosukanensis DSM 40224, type strain for the species Streptomyces yokosukanensis.</title>
        <authorList>
            <person name="Ruckert C."/>
            <person name="Winkler A."/>
            <person name="Kalinowski J."/>
            <person name="Kampfer P."/>
            <person name="Glaeser S."/>
        </authorList>
    </citation>
    <scope>NUCLEOTIDE SEQUENCE [LARGE SCALE GENOMIC DNA]</scope>
    <source>
        <strain evidence="10 11">DSM 40224</strain>
    </source>
</reference>
<dbReference type="Proteomes" id="UP000053127">
    <property type="component" value="Unassembled WGS sequence"/>
</dbReference>
<name>A0A117Q546_9ACTN</name>
<accession>A0A117Q546</accession>
<protein>
    <submittedName>
        <fullName evidence="10">Serine protease</fullName>
    </submittedName>
</protein>
<evidence type="ECO:0000256" key="2">
    <source>
        <dbReference type="ARBA" id="ARBA00022670"/>
    </source>
</evidence>
<keyword evidence="7" id="KW-0472">Membrane</keyword>
<dbReference type="AlphaFoldDB" id="A0A117Q546"/>
<keyword evidence="7" id="KW-1133">Transmembrane helix</keyword>
<organism evidence="10 11">
    <name type="scientific">Streptomyces yokosukanensis</name>
    <dbReference type="NCBI Taxonomy" id="67386"/>
    <lineage>
        <taxon>Bacteria</taxon>
        <taxon>Bacillati</taxon>
        <taxon>Actinomycetota</taxon>
        <taxon>Actinomycetes</taxon>
        <taxon>Kitasatosporales</taxon>
        <taxon>Streptomycetaceae</taxon>
        <taxon>Streptomyces</taxon>
    </lineage>
</organism>
<feature type="compositionally biased region" description="Low complexity" evidence="6">
    <location>
        <begin position="371"/>
        <end position="382"/>
    </location>
</feature>
<dbReference type="InterPro" id="IPR015500">
    <property type="entry name" value="Peptidase_S8_subtilisin-rel"/>
</dbReference>
<evidence type="ECO:0000256" key="6">
    <source>
        <dbReference type="SAM" id="MobiDB-lite"/>
    </source>
</evidence>
<sequence length="412" mass="41953">MHQAFRTGAVAAAALLAVAGPAPLAAAADTAPRQWYLDKMAADAMWKVGTGKGIKVAVIGTGVNPDTPSLRGQVLPGVDTLVADDLVKGSLTDTHDTTGAGTTAAELIAGTGKGGGLKGLAPGVKIIPIRVPAIRHDELPDPNYPLETAIRAAVDHGAQIIDITVGNQYPIGTQLWGYGTLDRAVKKDVLMFAGVGDNAKAGNKPQYPAAYDQVVGVGAMDRTGTVTPTSQHGDDVDIAGPGVDIPRWCDATFRRYCADGGGTAAASAIVSASAALVWSEHPDWTAAQVWRVLEDTAGRSWPADTPSVYLGYGVVRPRQVLVLGRGRPGAPDAHTSPYDVVPPKGSPTASPAPSPSGGASRPGGKSTGPVSAAATDSSDGSGAPLGPIALVATGVVILAATATWAVRRRRTR</sequence>
<keyword evidence="11" id="KW-1185">Reference proteome</keyword>
<dbReference type="GO" id="GO:0006508">
    <property type="term" value="P:proteolysis"/>
    <property type="evidence" value="ECO:0007669"/>
    <property type="project" value="UniProtKB-KW"/>
</dbReference>
<dbReference type="Pfam" id="PF00082">
    <property type="entry name" value="Peptidase_S8"/>
    <property type="match status" value="1"/>
</dbReference>
<keyword evidence="8" id="KW-0732">Signal</keyword>
<dbReference type="GO" id="GO:0004252">
    <property type="term" value="F:serine-type endopeptidase activity"/>
    <property type="evidence" value="ECO:0007669"/>
    <property type="project" value="InterPro"/>
</dbReference>
<dbReference type="PANTHER" id="PTHR43806:SF11">
    <property type="entry name" value="CEREVISIN-RELATED"/>
    <property type="match status" value="1"/>
</dbReference>
<dbReference type="EMBL" id="LMWN01000007">
    <property type="protein sequence ID" value="KUN08862.1"/>
    <property type="molecule type" value="Genomic_DNA"/>
</dbReference>
<feature type="transmembrane region" description="Helical" evidence="7">
    <location>
        <begin position="385"/>
        <end position="406"/>
    </location>
</feature>
<evidence type="ECO:0000256" key="3">
    <source>
        <dbReference type="ARBA" id="ARBA00022801"/>
    </source>
</evidence>